<dbReference type="EMBL" id="CP013065">
    <property type="protein sequence ID" value="ALM13265.1"/>
    <property type="molecule type" value="Genomic_DNA"/>
</dbReference>
<dbReference type="STRING" id="1735162.PeribacterB2_0581"/>
<reference evidence="2 3" key="2">
    <citation type="journal article" date="2016" name="PeerJ">
        <title>Analysis of five complete genome sequences for members of the class Peribacteria in the recently recognized Peregrinibacteria bacterial phylum.</title>
        <authorList>
            <person name="Anantharaman K."/>
            <person name="Brown C.T."/>
            <person name="Burstein D."/>
            <person name="Castelle C.J."/>
            <person name="Probst A.J."/>
            <person name="Thomas B.C."/>
            <person name="Williams K.H."/>
            <person name="Banfield J.F."/>
        </authorList>
    </citation>
    <scope>NUCLEOTIDE SEQUENCE [LARGE SCALE GENOMIC DNA]</scope>
    <source>
        <strain evidence="2">RIFOXYD1_FULL_PER-ii_59_16</strain>
    </source>
</reference>
<feature type="region of interest" description="Disordered" evidence="1">
    <location>
        <begin position="23"/>
        <end position="52"/>
    </location>
</feature>
<reference evidence="3" key="1">
    <citation type="submission" date="2015-10" db="EMBL/GenBank/DDBJ databases">
        <title>Analysis of five complete genome sequences for members of the class Peribacteria in the recently recognized Peregrinibacteria bacterial phylum.</title>
        <authorList>
            <person name="Anantharaman K."/>
            <person name="Brown C.T."/>
            <person name="Burstein D."/>
            <person name="Castelle C.J."/>
            <person name="Probst A.J."/>
            <person name="Thomas B.C."/>
            <person name="Williams K.H."/>
            <person name="Banfield J.F."/>
        </authorList>
    </citation>
    <scope>NUCLEOTIDE SEQUENCE [LARGE SCALE GENOMIC DNA]</scope>
</reference>
<gene>
    <name evidence="2" type="ORF">PeribacterD1_0582</name>
</gene>
<evidence type="ECO:0000256" key="1">
    <source>
        <dbReference type="SAM" id="MobiDB-lite"/>
    </source>
</evidence>
<accession>A0A0S1SRV8</accession>
<accession>A0A0S1SHP9</accession>
<evidence type="ECO:0000313" key="2">
    <source>
        <dbReference type="EMBL" id="ALM13265.1"/>
    </source>
</evidence>
<protein>
    <submittedName>
        <fullName evidence="2">Uncharacterized protein</fullName>
    </submittedName>
</protein>
<organism evidence="2 3">
    <name type="scientific">Candidatus Peribacter riflensis</name>
    <dbReference type="NCBI Taxonomy" id="1735162"/>
    <lineage>
        <taxon>Bacteria</taxon>
        <taxon>Candidatus Peregrinibacteriota</taxon>
        <taxon>Candidatus Peribacteria</taxon>
        <taxon>Candidatus Peribacterales</taxon>
        <taxon>Candidatus Peribacteraceae</taxon>
        <taxon>Candidatus Peribacter</taxon>
    </lineage>
</organism>
<accession>A0A0S1SY90</accession>
<sequence length="1517" mass="172870">MLSFNAFVRFALSRSPLREQRELLFSAKKKDPTQEGQTGPQETPETERSFDDDRLVEREAQETGAQISSVLRTLDSQEIFDRLGEELKNGEAFDRLFTHEESTKGIDLSSIATRSGIAIYMSERDSVLPQGTPREVLSAIIDFDTQKGFPIEVKRTFIEMLLRGAPRMTATFARATVTRIRDYEEQQAAIETARKRFETEEMLGKIGPKGMAVASRLSLGEIPNIQAAVNEIGAKHPLSMDQVRELYTTLDNVSEAMRKVREFGNRYWGTAEVLPPEKDEQRQLEYLHHLKEQARDLSRLLSIQLRLGAQDTVQHLEEGAAEAMKQPKAQGMEDAIQRSAADPGMRALRLIAKVDDPQNDLVQDPNNPHFTQLSDAFLRESEQHLATLDSIQEDSNQLLARWKSPEGLTDETRDQKGRHEWAERCRTMVQTILTDPALSAKTKQHLEQFNEQLQDPAALSAFSEKEMVREEYGAKILLEQGEAAFTEAKQEGTDTLHTVMSELTDTDTLAWIDAKKKEAKTLEDELSALLTHPVCPALGIVGLVQSYSRDLQGELTFLAETRIPDAQKKEMCERIGVQLQHWQQAYTLVRKLEQATAHVPPEGNECIRVLPREEYLEKFGVETSRACYFRGFIYMRGDVPEDERPALIEHEKGHFLIAILSDQSHLFPDLLERSFGEPTPEHWTLLESKAKGWGISKEDIRTQYRRENPTLPEALLNARVEARYRRALLEEATVRGALAPEGHGDRQCFEGLKKEELVQFESATPLHSTDDEAFPVDAEAMQQAPADTNSYNAHEDLEAIDRMVNGIKTFGNAYGTRDPRGTSRHFDPRIKQQADAIVDGDGGYQDILDELKFIHTNGQTRAGESVDPQYNTKYRETVLRFKEHVKQTHDQVDAIEKYFAEIAKEPMSKKKTISEKLGIQWLCILDIMRMYKEFVEDIEGMWHSMQDQKTADAKAALTKNLPVYIPGTKIKIPIIGKYTERLPHYTERARNSKELERVKKWEDSFTNLDAEELLDLIGKTPTRDQLRASIELLVKKGRMSWGDHRVWKALNQKSNYKMPFGPCERDETLRDKWLHKLISDIWNDKDMFNEWMTGNSGNFDKHKQSYTHEADNFANIAGKTAYELHVMLRTYVECHDKGGNLIKPMPEEVNPHHFEELLVYSMRNGKMSMEQKIYYLIQGVASGFLTLERLRAIAGEKGGVLLKFPFLDYFYQRHNTLPEIRSIAARITERGPDGKSTFLPGAKTTMFMRLVILRDQKALERISKALDKGAEGLDHEDIPYIATEIDWVKMGGLLDVMSGGRSKVSKEGWKNAYVGFNEKFKVYAHLAKLAKNKRAMFTEEDARNLAQSVGAYIVMDNQMMRAVKLKNGGMISLSREALETERPVANPALRTADYRNRSRDFIFDLVGRLGMQDSDLGVKDLTLQQFLANRDRDQRSITSEEQDKIEKAKEPFITALARKIATSGGTQTLMDVLAEFEDTTYAAGGKFLDSHTEDVNETELQKYHGEFARRYQSIVGQ</sequence>
<feature type="compositionally biased region" description="Polar residues" evidence="1">
    <location>
        <begin position="34"/>
        <end position="43"/>
    </location>
</feature>
<evidence type="ECO:0000313" key="3">
    <source>
        <dbReference type="Proteomes" id="UP000069135"/>
    </source>
</evidence>
<accession>A0A0S1SI64</accession>
<feature type="compositionally biased region" description="Basic and acidic residues" evidence="1">
    <location>
        <begin position="23"/>
        <end position="33"/>
    </location>
</feature>
<accession>A0A0S1SMS8</accession>
<proteinExistence type="predicted"/>
<name>A0A0S1SMS8_9BACT</name>
<dbReference type="KEGG" id="prf:PeribacterA2_0582"/>
<dbReference type="Proteomes" id="UP000069135">
    <property type="component" value="Chromosome"/>
</dbReference>